<dbReference type="SUPFAM" id="SSF50978">
    <property type="entry name" value="WD40 repeat-like"/>
    <property type="match status" value="1"/>
</dbReference>
<dbReference type="Pfam" id="PF00400">
    <property type="entry name" value="WD40"/>
    <property type="match status" value="3"/>
</dbReference>
<reference evidence="6" key="1">
    <citation type="submission" date="2017-02" db="EMBL/GenBank/DDBJ databases">
        <authorList>
            <person name="Tafer H."/>
            <person name="Lopandic K."/>
        </authorList>
    </citation>
    <scope>NUCLEOTIDE SEQUENCE [LARGE SCALE GENOMIC DNA]</scope>
    <source>
        <strain evidence="6">CBS 366.77</strain>
    </source>
</reference>
<dbReference type="AlphaFoldDB" id="A0A3A2ZMH3"/>
<dbReference type="Gene3D" id="2.130.10.10">
    <property type="entry name" value="YVTN repeat-like/Quinoprotein amine dehydrogenase"/>
    <property type="match status" value="1"/>
</dbReference>
<dbReference type="FunFam" id="2.130.10.10:FF:000561">
    <property type="entry name" value="Putative WD repeat protein"/>
    <property type="match status" value="1"/>
</dbReference>
<sequence>MSNPSQPFESPRRPAAFGRQPEELHIPSAGLMNTNAHRQSMSLDYAAAQDSPSNHVPSINVHTPSSQQGQYVSNAGGAVLPGALQPGNANRPPAMSINTAPSAISTLPQLSTQVQQQPTTPRSSMINSHGHSRSSPAGFEQSKPSKYAPSPASAYPPHTPQGSKYSPLGLADIRPPGDLLSEVVTSPGSGPYNGDVQVPTNSNYVAPWPIYAVDWCKWPISGNGGSFGGKIALGSYLEDNHNYIQIIDTHWTQPDPDTPDAAAGEIKLDYVKTAEATHSYPVTRILWEPPSSQKQSTDLLATSGDHLRLWSLPQSQTLHSSNSITRPSSQREAPMAKLSPLALLSNSKSPEHTAPITSLDWNTISPSLIITSSIDTTCTIWDIPTLTAKTQLIAHDKEVYDVRFCANSVDVFVSCGADGSVRMFDLRSLEHSTIIYEPTEKNDRLMSPGNASPSAPSQSSVWPPPLLRIAASPHDAHLLATFSQDSNIVRVLDVRQPGQALLELKGHSAAMNCVEWSPNRRGVLASGADDCFVLLWDLINQHNAAPVPPVVQNPNAPATTTERGPAAAWQCDYEVSNISWSPQGGTNSSGHPRDWLGVCGGRGIWGVGL</sequence>
<dbReference type="PANTHER" id="PTHR19919">
    <property type="entry name" value="WD REPEAT CONTAINING PROTEIN"/>
    <property type="match status" value="1"/>
</dbReference>
<accession>A0A3A2ZMH3</accession>
<feature type="repeat" description="WD" evidence="3">
    <location>
        <begin position="392"/>
        <end position="434"/>
    </location>
</feature>
<feature type="repeat" description="WD" evidence="3">
    <location>
        <begin position="504"/>
        <end position="538"/>
    </location>
</feature>
<proteinExistence type="predicted"/>
<feature type="compositionally biased region" description="Polar residues" evidence="4">
    <location>
        <begin position="31"/>
        <end position="42"/>
    </location>
</feature>
<gene>
    <name evidence="5" type="ORF">PHISCL_03426</name>
</gene>
<dbReference type="InterPro" id="IPR036322">
    <property type="entry name" value="WD40_repeat_dom_sf"/>
</dbReference>
<feature type="compositionally biased region" description="Polar residues" evidence="4">
    <location>
        <begin position="96"/>
        <end position="135"/>
    </location>
</feature>
<feature type="repeat" description="WD" evidence="3">
    <location>
        <begin position="349"/>
        <end position="391"/>
    </location>
</feature>
<dbReference type="SMART" id="SM00320">
    <property type="entry name" value="WD40"/>
    <property type="match status" value="4"/>
</dbReference>
<organism evidence="5 6">
    <name type="scientific">Aspergillus sclerotialis</name>
    <dbReference type="NCBI Taxonomy" id="2070753"/>
    <lineage>
        <taxon>Eukaryota</taxon>
        <taxon>Fungi</taxon>
        <taxon>Dikarya</taxon>
        <taxon>Ascomycota</taxon>
        <taxon>Pezizomycotina</taxon>
        <taxon>Eurotiomycetes</taxon>
        <taxon>Eurotiomycetidae</taxon>
        <taxon>Eurotiales</taxon>
        <taxon>Aspergillaceae</taxon>
        <taxon>Aspergillus</taxon>
        <taxon>Aspergillus subgen. Polypaecilum</taxon>
    </lineage>
</organism>
<feature type="region of interest" description="Disordered" evidence="4">
    <location>
        <begin position="1"/>
        <end position="194"/>
    </location>
</feature>
<evidence type="ECO:0000256" key="1">
    <source>
        <dbReference type="ARBA" id="ARBA00022574"/>
    </source>
</evidence>
<feature type="compositionally biased region" description="Polar residues" evidence="4">
    <location>
        <begin position="449"/>
        <end position="460"/>
    </location>
</feature>
<feature type="region of interest" description="Disordered" evidence="4">
    <location>
        <begin position="440"/>
        <end position="460"/>
    </location>
</feature>
<protein>
    <submittedName>
        <fullName evidence="5">WD repeat protein</fullName>
    </submittedName>
</protein>
<keyword evidence="2" id="KW-0677">Repeat</keyword>
<dbReference type="PROSITE" id="PS50294">
    <property type="entry name" value="WD_REPEATS_REGION"/>
    <property type="match status" value="1"/>
</dbReference>
<evidence type="ECO:0000256" key="2">
    <source>
        <dbReference type="ARBA" id="ARBA00022737"/>
    </source>
</evidence>
<dbReference type="EMBL" id="MVGC01000089">
    <property type="protein sequence ID" value="RJE24216.1"/>
    <property type="molecule type" value="Genomic_DNA"/>
</dbReference>
<dbReference type="STRING" id="2070753.A0A3A2ZMH3"/>
<dbReference type="InterPro" id="IPR001680">
    <property type="entry name" value="WD40_rpt"/>
</dbReference>
<comment type="caution">
    <text evidence="5">The sequence shown here is derived from an EMBL/GenBank/DDBJ whole genome shotgun (WGS) entry which is preliminary data.</text>
</comment>
<dbReference type="PROSITE" id="PS00678">
    <property type="entry name" value="WD_REPEATS_1"/>
    <property type="match status" value="2"/>
</dbReference>
<keyword evidence="6" id="KW-1185">Reference proteome</keyword>
<evidence type="ECO:0000313" key="5">
    <source>
        <dbReference type="EMBL" id="RJE24216.1"/>
    </source>
</evidence>
<keyword evidence="1 3" id="KW-0853">WD repeat</keyword>
<dbReference type="OrthoDB" id="1284551at2759"/>
<dbReference type="InterPro" id="IPR019775">
    <property type="entry name" value="WD40_repeat_CS"/>
</dbReference>
<evidence type="ECO:0000256" key="3">
    <source>
        <dbReference type="PROSITE-ProRule" id="PRU00221"/>
    </source>
</evidence>
<dbReference type="PROSITE" id="PS50082">
    <property type="entry name" value="WD_REPEATS_2"/>
    <property type="match status" value="3"/>
</dbReference>
<evidence type="ECO:0000256" key="4">
    <source>
        <dbReference type="SAM" id="MobiDB-lite"/>
    </source>
</evidence>
<dbReference type="Proteomes" id="UP000266188">
    <property type="component" value="Unassembled WGS sequence"/>
</dbReference>
<dbReference type="InterPro" id="IPR015943">
    <property type="entry name" value="WD40/YVTN_repeat-like_dom_sf"/>
</dbReference>
<feature type="compositionally biased region" description="Polar residues" evidence="4">
    <location>
        <begin position="50"/>
        <end position="73"/>
    </location>
</feature>
<name>A0A3A2ZMH3_9EURO</name>
<feature type="compositionally biased region" description="Low complexity" evidence="4">
    <location>
        <begin position="142"/>
        <end position="156"/>
    </location>
</feature>
<dbReference type="InterPro" id="IPR045159">
    <property type="entry name" value="DCAF7-like"/>
</dbReference>
<evidence type="ECO:0000313" key="6">
    <source>
        <dbReference type="Proteomes" id="UP000266188"/>
    </source>
</evidence>